<dbReference type="Pfam" id="PF00083">
    <property type="entry name" value="Sugar_tr"/>
    <property type="match status" value="1"/>
</dbReference>
<accession>A0ABT5NYN1</accession>
<comment type="caution">
    <text evidence="7">The sequence shown here is derived from an EMBL/GenBank/DDBJ whole genome shotgun (WGS) entry which is preliminary data.</text>
</comment>
<dbReference type="InterPro" id="IPR005828">
    <property type="entry name" value="MFS_sugar_transport-like"/>
</dbReference>
<keyword evidence="2" id="KW-1003">Cell membrane</keyword>
<keyword evidence="4 6" id="KW-1133">Transmembrane helix</keyword>
<evidence type="ECO:0000256" key="5">
    <source>
        <dbReference type="ARBA" id="ARBA00023136"/>
    </source>
</evidence>
<feature type="transmembrane region" description="Helical" evidence="6">
    <location>
        <begin position="352"/>
        <end position="372"/>
    </location>
</feature>
<feature type="transmembrane region" description="Helical" evidence="6">
    <location>
        <begin position="266"/>
        <end position="286"/>
    </location>
</feature>
<feature type="transmembrane region" description="Helical" evidence="6">
    <location>
        <begin position="292"/>
        <end position="311"/>
    </location>
</feature>
<dbReference type="RefSeq" id="WP_273913130.1">
    <property type="nucleotide sequence ID" value="NZ_JAMDGX010000076.1"/>
</dbReference>
<evidence type="ECO:0000256" key="3">
    <source>
        <dbReference type="ARBA" id="ARBA00022692"/>
    </source>
</evidence>
<feature type="transmembrane region" description="Helical" evidence="6">
    <location>
        <begin position="235"/>
        <end position="254"/>
    </location>
</feature>
<feature type="transmembrane region" description="Helical" evidence="6">
    <location>
        <begin position="323"/>
        <end position="346"/>
    </location>
</feature>
<evidence type="ECO:0000256" key="6">
    <source>
        <dbReference type="SAM" id="Phobius"/>
    </source>
</evidence>
<evidence type="ECO:0000256" key="4">
    <source>
        <dbReference type="ARBA" id="ARBA00022989"/>
    </source>
</evidence>
<feature type="transmembrane region" description="Helical" evidence="6">
    <location>
        <begin position="98"/>
        <end position="118"/>
    </location>
</feature>
<feature type="transmembrane region" description="Helical" evidence="6">
    <location>
        <begin position="12"/>
        <end position="34"/>
    </location>
</feature>
<evidence type="ECO:0000313" key="8">
    <source>
        <dbReference type="Proteomes" id="UP001148203"/>
    </source>
</evidence>
<dbReference type="InterPro" id="IPR050189">
    <property type="entry name" value="MFS_Efflux_Transporters"/>
</dbReference>
<feature type="transmembrane region" description="Helical" evidence="6">
    <location>
        <begin position="200"/>
        <end position="223"/>
    </location>
</feature>
<name>A0ABT5NYN1_9PSED</name>
<reference evidence="7 8" key="1">
    <citation type="submission" date="2022-05" db="EMBL/GenBank/DDBJ databases">
        <title>Novel Pseudomonas spp. Isolated from a Rainbow Trout Aquaculture Facility.</title>
        <authorList>
            <person name="Testerman T."/>
            <person name="Graf J."/>
        </authorList>
    </citation>
    <scope>NUCLEOTIDE SEQUENCE [LARGE SCALE GENOMIC DNA]</scope>
    <source>
        <strain evidence="7 8">ID681</strain>
    </source>
</reference>
<proteinExistence type="predicted"/>
<keyword evidence="3 6" id="KW-0812">Transmembrane</keyword>
<comment type="subcellular location">
    <subcellularLocation>
        <location evidence="1">Cell membrane</location>
        <topology evidence="1">Multi-pass membrane protein</topology>
    </subcellularLocation>
</comment>
<dbReference type="PANTHER" id="PTHR43124:SF10">
    <property type="entry name" value="PURINE EFFLUX PUMP PBUE"/>
    <property type="match status" value="1"/>
</dbReference>
<dbReference type="SUPFAM" id="SSF103473">
    <property type="entry name" value="MFS general substrate transporter"/>
    <property type="match status" value="1"/>
</dbReference>
<gene>
    <name evidence="7" type="ORF">M5G11_22565</name>
</gene>
<organism evidence="7 8">
    <name type="scientific">Pseudomonas fontis</name>
    <dbReference type="NCBI Taxonomy" id="2942633"/>
    <lineage>
        <taxon>Bacteria</taxon>
        <taxon>Pseudomonadati</taxon>
        <taxon>Pseudomonadota</taxon>
        <taxon>Gammaproteobacteria</taxon>
        <taxon>Pseudomonadales</taxon>
        <taxon>Pseudomonadaceae</taxon>
        <taxon>Pseudomonas</taxon>
    </lineage>
</organism>
<sequence length="385" mass="40737">MTKNPQILRASLIFTAVVSIMIVGVQPIFIGLLVERLALTLSQQGWVISIEMAGMALGTLLTPPLAKRFSGRNLCLVTVLVNVLCNLLSAHADSLSLLMLSRLASGTCAGLLYAYAVCGIGRLPGQDRSFGFMLLLQTPIYSLYAAALPVIAAVQSVEIALYTFAGWALLIGVACLNIPKNLDVLAQSDSSPEARSGCAIIGRFSLVGMLFLQVAIYCVWGFIDQMGRDRGICAVDIGWAFGVGTVGGLPGALLPSVLGARVQRGLMIAIGSLAVLVATGLLTGYSRDANELLVAITLLNFGWVLALSYYMSSVTTNDPNGNLTPLVSITLMVAAALTPALIALLMQETDRPLIFLVASSALIVGLIFKWVGTVYSRRALSRLSI</sequence>
<keyword evidence="5 6" id="KW-0472">Membrane</keyword>
<evidence type="ECO:0000256" key="2">
    <source>
        <dbReference type="ARBA" id="ARBA00022475"/>
    </source>
</evidence>
<feature type="transmembrane region" description="Helical" evidence="6">
    <location>
        <begin position="73"/>
        <end position="92"/>
    </location>
</feature>
<protein>
    <submittedName>
        <fullName evidence="7">MFS transporter</fullName>
    </submittedName>
</protein>
<keyword evidence="8" id="KW-1185">Reference proteome</keyword>
<dbReference type="Gene3D" id="1.20.1250.20">
    <property type="entry name" value="MFS general substrate transporter like domains"/>
    <property type="match status" value="2"/>
</dbReference>
<dbReference type="InterPro" id="IPR036259">
    <property type="entry name" value="MFS_trans_sf"/>
</dbReference>
<evidence type="ECO:0000256" key="1">
    <source>
        <dbReference type="ARBA" id="ARBA00004651"/>
    </source>
</evidence>
<dbReference type="EMBL" id="JAMDGY010000085">
    <property type="protein sequence ID" value="MDD0993313.1"/>
    <property type="molecule type" value="Genomic_DNA"/>
</dbReference>
<dbReference type="PANTHER" id="PTHR43124">
    <property type="entry name" value="PURINE EFFLUX PUMP PBUE"/>
    <property type="match status" value="1"/>
</dbReference>
<feature type="transmembrane region" description="Helical" evidence="6">
    <location>
        <begin position="159"/>
        <end position="179"/>
    </location>
</feature>
<feature type="transmembrane region" description="Helical" evidence="6">
    <location>
        <begin position="130"/>
        <end position="153"/>
    </location>
</feature>
<evidence type="ECO:0000313" key="7">
    <source>
        <dbReference type="EMBL" id="MDD0993313.1"/>
    </source>
</evidence>
<feature type="transmembrane region" description="Helical" evidence="6">
    <location>
        <begin position="46"/>
        <end position="66"/>
    </location>
</feature>
<dbReference type="Proteomes" id="UP001148203">
    <property type="component" value="Unassembled WGS sequence"/>
</dbReference>